<dbReference type="InterPro" id="IPR021869">
    <property type="entry name" value="RNase_Zc3h12_NYN"/>
</dbReference>
<dbReference type="Proteomes" id="UP001175271">
    <property type="component" value="Unassembled WGS sequence"/>
</dbReference>
<evidence type="ECO:0000313" key="4">
    <source>
        <dbReference type="Proteomes" id="UP001175271"/>
    </source>
</evidence>
<dbReference type="Gene3D" id="1.10.510.10">
    <property type="entry name" value="Transferase(Phosphotransferase) domain 1"/>
    <property type="match status" value="1"/>
</dbReference>
<feature type="compositionally biased region" description="Low complexity" evidence="1">
    <location>
        <begin position="610"/>
        <end position="619"/>
    </location>
</feature>
<feature type="region of interest" description="Disordered" evidence="1">
    <location>
        <begin position="534"/>
        <end position="671"/>
    </location>
</feature>
<feature type="compositionally biased region" description="Basic and acidic residues" evidence="1">
    <location>
        <begin position="649"/>
        <end position="664"/>
    </location>
</feature>
<dbReference type="AlphaFoldDB" id="A0AA39IND8"/>
<feature type="domain" description="Protein kinase" evidence="2">
    <location>
        <begin position="701"/>
        <end position="970"/>
    </location>
</feature>
<sequence>MIGYDWDGGHPLSVIADDHNCTIRDRVPHCLLRPIYINAVEVGYAHLIGDEEQTIDEGQRLSVRGVALALWYFLCRGHQAVGILPYCFKKYADKCDDWKSLMELYRMNLIEFTPGFGPEKYSEVNRILAYRARKMGGCMVARSQMHGVVEDNPILDKTVERRLLMPSFNGDDIIFPIDGPLGRSGVTFRQTVVCDLNEVDWGRVAVGQMILKDQRIWLRRLSTLFPDNGYRWNIMAHMVTLHQSNVILNDPPDGYPPVDCTVHRIHPPETNPVENPGFSLQRYKKGSQHRARYNPFVFENYPKIGSPTTQEKDYEDLFFPAYVPKKRIEHMKIMEKELEMEYLEKRESDETEYECDCCSPSQKKSRNKRRTHNSNECHECGEVICMCEDFEKDSVEGMSDALEEMMEEMMKQNERIRIGGTSSIYQFKKQSVPVVIQEACENEEQPEELVAEIASVEEGVKQEQKRKRKTKKKLSDEEEWKKYREEFDKQWKEAHPGKKARSADMFDYLDKKAAKLRIDGNSESLFLPLCRNNKNKKRGRKRTGRNAPSYSAESEEQKPPSKESDVPRPSTPGSRTGTPSAGTPSNKKLSREKKDGGSVRRRKVDSGGQAAANSGGTAKAKAKTKHKSKHAGGSREQVVDKTRKGKSGKSKEKATMKEQERPGEDFLDDNEYPMAECDYGNDNSGDTLIKKNEVVEIGDARYIALQTFKGSFGTVDVCEDSQKGKKLKLRVELNTIKCKRMKIEGAVLELAAGLQKDKDSSLKQLIAKGQNEKVNFLVLNTFGRTLSDMLKNSSNRFSVSTILRIGIDSISSIEELHKLGFIHRDIKPQVFSISPEFHLVLTHFGLARTYLKSISIDGKRRAPHIEARSAVPFMGSMRYASRNAHNQRERSRRDDIESWFFMMTELWSGHLLWKKEQDQEKVLEAKCAIFSEGGFDMLRMKFAGYPDEYKLIMRYLASIEYNVAPDYKFLRQEHRDMHYWRFNSEAEDSPYDWEKEDRETDNEVKETS</sequence>
<dbReference type="SMART" id="SM00220">
    <property type="entry name" value="S_TKc"/>
    <property type="match status" value="1"/>
</dbReference>
<reference evidence="3" key="1">
    <citation type="submission" date="2023-06" db="EMBL/GenBank/DDBJ databases">
        <title>Genomic analysis of the entomopathogenic nematode Steinernema hermaphroditum.</title>
        <authorList>
            <person name="Schwarz E.M."/>
            <person name="Heppert J.K."/>
            <person name="Baniya A."/>
            <person name="Schwartz H.T."/>
            <person name="Tan C.-H."/>
            <person name="Antoshechkin I."/>
            <person name="Sternberg P.W."/>
            <person name="Goodrich-Blair H."/>
            <person name="Dillman A.R."/>
        </authorList>
    </citation>
    <scope>NUCLEOTIDE SEQUENCE</scope>
    <source>
        <strain evidence="3">PS9179</strain>
        <tissue evidence="3">Whole animal</tissue>
    </source>
</reference>
<feature type="compositionally biased region" description="Basic residues" evidence="1">
    <location>
        <begin position="620"/>
        <end position="632"/>
    </location>
</feature>
<evidence type="ECO:0000313" key="3">
    <source>
        <dbReference type="EMBL" id="KAK0427521.1"/>
    </source>
</evidence>
<name>A0AA39IND8_9BILA</name>
<feature type="compositionally biased region" description="Basic and acidic residues" evidence="1">
    <location>
        <begin position="992"/>
        <end position="1008"/>
    </location>
</feature>
<feature type="compositionally biased region" description="Polar residues" evidence="1">
    <location>
        <begin position="571"/>
        <end position="587"/>
    </location>
</feature>
<dbReference type="PANTHER" id="PTHR11909">
    <property type="entry name" value="CASEIN KINASE-RELATED"/>
    <property type="match status" value="1"/>
</dbReference>
<dbReference type="GO" id="GO:0004672">
    <property type="term" value="F:protein kinase activity"/>
    <property type="evidence" value="ECO:0007669"/>
    <property type="project" value="InterPro"/>
</dbReference>
<dbReference type="InterPro" id="IPR011009">
    <property type="entry name" value="Kinase-like_dom_sf"/>
</dbReference>
<proteinExistence type="predicted"/>
<dbReference type="InterPro" id="IPR000719">
    <property type="entry name" value="Prot_kinase_dom"/>
</dbReference>
<protein>
    <recommendedName>
        <fullName evidence="2">Protein kinase domain-containing protein</fullName>
    </recommendedName>
</protein>
<dbReference type="GO" id="GO:0005524">
    <property type="term" value="F:ATP binding"/>
    <property type="evidence" value="ECO:0007669"/>
    <property type="project" value="InterPro"/>
</dbReference>
<feature type="compositionally biased region" description="Basic residues" evidence="1">
    <location>
        <begin position="534"/>
        <end position="544"/>
    </location>
</feature>
<comment type="caution">
    <text evidence="3">The sequence shown here is derived from an EMBL/GenBank/DDBJ whole genome shotgun (WGS) entry which is preliminary data.</text>
</comment>
<dbReference type="InterPro" id="IPR050235">
    <property type="entry name" value="CK1_Ser-Thr_kinase"/>
</dbReference>
<organism evidence="3 4">
    <name type="scientific">Steinernema hermaphroditum</name>
    <dbReference type="NCBI Taxonomy" id="289476"/>
    <lineage>
        <taxon>Eukaryota</taxon>
        <taxon>Metazoa</taxon>
        <taxon>Ecdysozoa</taxon>
        <taxon>Nematoda</taxon>
        <taxon>Chromadorea</taxon>
        <taxon>Rhabditida</taxon>
        <taxon>Tylenchina</taxon>
        <taxon>Panagrolaimomorpha</taxon>
        <taxon>Strongyloidoidea</taxon>
        <taxon>Steinernematidae</taxon>
        <taxon>Steinernema</taxon>
    </lineage>
</organism>
<accession>A0AA39IND8</accession>
<gene>
    <name evidence="3" type="ORF">QR680_010273</name>
</gene>
<evidence type="ECO:0000259" key="2">
    <source>
        <dbReference type="PROSITE" id="PS50011"/>
    </source>
</evidence>
<evidence type="ECO:0000256" key="1">
    <source>
        <dbReference type="SAM" id="MobiDB-lite"/>
    </source>
</evidence>
<dbReference type="SUPFAM" id="SSF56112">
    <property type="entry name" value="Protein kinase-like (PK-like)"/>
    <property type="match status" value="1"/>
</dbReference>
<dbReference type="EMBL" id="JAUCMV010000001">
    <property type="protein sequence ID" value="KAK0427521.1"/>
    <property type="molecule type" value="Genomic_DNA"/>
</dbReference>
<feature type="region of interest" description="Disordered" evidence="1">
    <location>
        <begin position="989"/>
        <end position="1008"/>
    </location>
</feature>
<dbReference type="PROSITE" id="PS50011">
    <property type="entry name" value="PROTEIN_KINASE_DOM"/>
    <property type="match status" value="1"/>
</dbReference>
<keyword evidence="4" id="KW-1185">Reference proteome</keyword>
<dbReference type="Pfam" id="PF00069">
    <property type="entry name" value="Pkinase"/>
    <property type="match status" value="1"/>
</dbReference>
<dbReference type="Gene3D" id="3.40.50.11980">
    <property type="match status" value="1"/>
</dbReference>
<feature type="region of interest" description="Disordered" evidence="1">
    <location>
        <begin position="459"/>
        <end position="479"/>
    </location>
</feature>
<feature type="compositionally biased region" description="Basic and acidic residues" evidence="1">
    <location>
        <begin position="555"/>
        <end position="566"/>
    </location>
</feature>
<dbReference type="Pfam" id="PF11977">
    <property type="entry name" value="RNase_Zc3h12a"/>
    <property type="match status" value="1"/>
</dbReference>